<dbReference type="PROSITE" id="PS51257">
    <property type="entry name" value="PROKAR_LIPOPROTEIN"/>
    <property type="match status" value="1"/>
</dbReference>
<sequence length="171" mass="18977">MKSKSLTVISLLLVLVGCKANQEPLDDYIAQVERKARKDVVALKPVIDFKTSTYFAHKQREPFVLPQAALVLNQPVAKKDCWQPVKRVKSGKLEKYPLSKLRLTGVMSGNGQVSALVQTPKGNVVRVNAGHYIGLNNGKVTRVTDKFLQINETLPDGLGCWNKRNVKLALK</sequence>
<gene>
    <name evidence="1" type="ORF">AKJ31_16335</name>
</gene>
<dbReference type="InterPro" id="IPR007446">
    <property type="entry name" value="PilP"/>
</dbReference>
<organism evidence="1 2">
    <name type="scientific">Vibrio hepatarius</name>
    <dbReference type="NCBI Taxonomy" id="171383"/>
    <lineage>
        <taxon>Bacteria</taxon>
        <taxon>Pseudomonadati</taxon>
        <taxon>Pseudomonadota</taxon>
        <taxon>Gammaproteobacteria</taxon>
        <taxon>Vibrionales</taxon>
        <taxon>Vibrionaceae</taxon>
        <taxon>Vibrio</taxon>
        <taxon>Vibrio oreintalis group</taxon>
    </lineage>
</organism>
<name>A0A0M0HXI4_9VIBR</name>
<dbReference type="Proteomes" id="UP000037530">
    <property type="component" value="Unassembled WGS sequence"/>
</dbReference>
<keyword evidence="2" id="KW-1185">Reference proteome</keyword>
<reference evidence="2" key="1">
    <citation type="submission" date="2015-08" db="EMBL/GenBank/DDBJ databases">
        <title>Vibrio galatheae sp. nov., a novel member of the Vibrionaceae family isolated from the Solomon Islands.</title>
        <authorList>
            <person name="Giubergia S."/>
            <person name="Machado H."/>
            <person name="Mateiu R.V."/>
            <person name="Gram L."/>
        </authorList>
    </citation>
    <scope>NUCLEOTIDE SEQUENCE [LARGE SCALE GENOMIC DNA]</scope>
    <source>
        <strain evidence="2">DSM 19134</strain>
    </source>
</reference>
<dbReference type="EMBL" id="LHPI01000017">
    <property type="protein sequence ID" value="KOO06557.1"/>
    <property type="molecule type" value="Genomic_DNA"/>
</dbReference>
<dbReference type="RefSeq" id="WP_053410160.1">
    <property type="nucleotide sequence ID" value="NZ_DAIPHI010000042.1"/>
</dbReference>
<dbReference type="Pfam" id="PF04351">
    <property type="entry name" value="PilP"/>
    <property type="match status" value="1"/>
</dbReference>
<proteinExistence type="predicted"/>
<dbReference type="Gene3D" id="2.30.30.830">
    <property type="match status" value="1"/>
</dbReference>
<evidence type="ECO:0000313" key="1">
    <source>
        <dbReference type="EMBL" id="KOO06557.1"/>
    </source>
</evidence>
<dbReference type="OrthoDB" id="5296580at2"/>
<dbReference type="STRING" id="171383.AKJ31_16335"/>
<protein>
    <submittedName>
        <fullName evidence="1">Fimbrial protein</fullName>
    </submittedName>
</protein>
<dbReference type="PIRSF" id="PIRSF016481">
    <property type="entry name" value="Pilus_assembly_PilP"/>
    <property type="match status" value="1"/>
</dbReference>
<comment type="caution">
    <text evidence="1">The sequence shown here is derived from an EMBL/GenBank/DDBJ whole genome shotgun (WGS) entry which is preliminary data.</text>
</comment>
<accession>A0A0M0HXI4</accession>
<dbReference type="PATRIC" id="fig|171383.3.peg.3339"/>
<dbReference type="AlphaFoldDB" id="A0A0M0HXI4"/>
<evidence type="ECO:0000313" key="2">
    <source>
        <dbReference type="Proteomes" id="UP000037530"/>
    </source>
</evidence>